<proteinExistence type="predicted"/>
<protein>
    <submittedName>
        <fullName evidence="1">Uncharacterized protein</fullName>
    </submittedName>
</protein>
<sequence length="255" mass="31030">MNNLFNGFLNKDIDSFEIGEIEEKKYEHTNIYDNILHHPYIENLNLDLNKRENTKLIIYRMNKINKDTFIEYYLNIINCLDDKKILLENLSHIEGSKRIKGNTYLNGSKYTIVQIRDNNKIDNWVILWDILINKHYYGEKIDENIINFFINNYKIDDLYIKEKICKKPTVLYTVIDNKYKKYINKYNSIQYCQNERNVLIYLSEFTEGDNVRNICFVEDIEIDNDLVNKNYIIERKDEKYWWIFKNDYNIISFLK</sequence>
<evidence type="ECO:0000313" key="1">
    <source>
        <dbReference type="EMBL" id="QHT09035.1"/>
    </source>
</evidence>
<reference evidence="1" key="1">
    <citation type="journal article" date="2020" name="Nature">
        <title>Giant virus diversity and host interactions through global metagenomics.</title>
        <authorList>
            <person name="Schulz F."/>
            <person name="Roux S."/>
            <person name="Paez-Espino D."/>
            <person name="Jungbluth S."/>
            <person name="Walsh D.A."/>
            <person name="Denef V.J."/>
            <person name="McMahon K.D."/>
            <person name="Konstantinidis K.T."/>
            <person name="Eloe-Fadrosh E.A."/>
            <person name="Kyrpides N.C."/>
            <person name="Woyke T."/>
        </authorList>
    </citation>
    <scope>NUCLEOTIDE SEQUENCE</scope>
    <source>
        <strain evidence="1">GVMAG-M-3300023109-53</strain>
    </source>
</reference>
<dbReference type="EMBL" id="MN739506">
    <property type="protein sequence ID" value="QHT09035.1"/>
    <property type="molecule type" value="Genomic_DNA"/>
</dbReference>
<accession>A0A6C0D010</accession>
<organism evidence="1">
    <name type="scientific">viral metagenome</name>
    <dbReference type="NCBI Taxonomy" id="1070528"/>
    <lineage>
        <taxon>unclassified sequences</taxon>
        <taxon>metagenomes</taxon>
        <taxon>organismal metagenomes</taxon>
    </lineage>
</organism>
<dbReference type="AlphaFoldDB" id="A0A6C0D010"/>
<name>A0A6C0D010_9ZZZZ</name>